<comment type="caution">
    <text evidence="2">The sequence shown here is derived from an EMBL/GenBank/DDBJ whole genome shotgun (WGS) entry which is preliminary data.</text>
</comment>
<feature type="compositionally biased region" description="Low complexity" evidence="1">
    <location>
        <begin position="59"/>
        <end position="72"/>
    </location>
</feature>
<evidence type="ECO:0000313" key="2">
    <source>
        <dbReference type="EMBL" id="KAL0385899.1"/>
    </source>
</evidence>
<proteinExistence type="predicted"/>
<sequence>MVGVKRFYPFLVESQPSRFLQCNFHPSYAASLSQSDEFDSCSNGYKAHMEARNKCIRKSSSNSSPQPEQNPSKVTRDKGMLNGDTLTLAPPIVVSSPSNSEHKNTLDYSGHQWPKLYNYERMPSQDYAKRQIHHPGPSGSVERSISF</sequence>
<protein>
    <submittedName>
        <fullName evidence="2">Uncharacterized protein</fullName>
    </submittedName>
</protein>
<feature type="region of interest" description="Disordered" evidence="1">
    <location>
        <begin position="124"/>
        <end position="147"/>
    </location>
</feature>
<accession>A0AAW2S0H6</accession>
<name>A0AAW2S0H6_SESRA</name>
<reference evidence="2" key="2">
    <citation type="journal article" date="2024" name="Plant">
        <title>Genomic evolution and insights into agronomic trait innovations of Sesamum species.</title>
        <authorList>
            <person name="Miao H."/>
            <person name="Wang L."/>
            <person name="Qu L."/>
            <person name="Liu H."/>
            <person name="Sun Y."/>
            <person name="Le M."/>
            <person name="Wang Q."/>
            <person name="Wei S."/>
            <person name="Zheng Y."/>
            <person name="Lin W."/>
            <person name="Duan Y."/>
            <person name="Cao H."/>
            <person name="Xiong S."/>
            <person name="Wang X."/>
            <person name="Wei L."/>
            <person name="Li C."/>
            <person name="Ma Q."/>
            <person name="Ju M."/>
            <person name="Zhao R."/>
            <person name="Li G."/>
            <person name="Mu C."/>
            <person name="Tian Q."/>
            <person name="Mei H."/>
            <person name="Zhang T."/>
            <person name="Gao T."/>
            <person name="Zhang H."/>
        </authorList>
    </citation>
    <scope>NUCLEOTIDE SEQUENCE</scope>
    <source>
        <strain evidence="2">G02</strain>
    </source>
</reference>
<organism evidence="2">
    <name type="scientific">Sesamum radiatum</name>
    <name type="common">Black benniseed</name>
    <dbReference type="NCBI Taxonomy" id="300843"/>
    <lineage>
        <taxon>Eukaryota</taxon>
        <taxon>Viridiplantae</taxon>
        <taxon>Streptophyta</taxon>
        <taxon>Embryophyta</taxon>
        <taxon>Tracheophyta</taxon>
        <taxon>Spermatophyta</taxon>
        <taxon>Magnoliopsida</taxon>
        <taxon>eudicotyledons</taxon>
        <taxon>Gunneridae</taxon>
        <taxon>Pentapetalae</taxon>
        <taxon>asterids</taxon>
        <taxon>lamiids</taxon>
        <taxon>Lamiales</taxon>
        <taxon>Pedaliaceae</taxon>
        <taxon>Sesamum</taxon>
    </lineage>
</organism>
<evidence type="ECO:0000256" key="1">
    <source>
        <dbReference type="SAM" id="MobiDB-lite"/>
    </source>
</evidence>
<dbReference type="EMBL" id="JACGWJ010000012">
    <property type="protein sequence ID" value="KAL0385899.1"/>
    <property type="molecule type" value="Genomic_DNA"/>
</dbReference>
<dbReference type="AlphaFoldDB" id="A0AAW2S0H6"/>
<feature type="region of interest" description="Disordered" evidence="1">
    <location>
        <begin position="54"/>
        <end position="107"/>
    </location>
</feature>
<gene>
    <name evidence="2" type="ORF">Sradi_2984200</name>
</gene>
<reference evidence="2" key="1">
    <citation type="submission" date="2020-06" db="EMBL/GenBank/DDBJ databases">
        <authorList>
            <person name="Li T."/>
            <person name="Hu X."/>
            <person name="Zhang T."/>
            <person name="Song X."/>
            <person name="Zhang H."/>
            <person name="Dai N."/>
            <person name="Sheng W."/>
            <person name="Hou X."/>
            <person name="Wei L."/>
        </authorList>
    </citation>
    <scope>NUCLEOTIDE SEQUENCE</scope>
    <source>
        <strain evidence="2">G02</strain>
        <tissue evidence="2">Leaf</tissue>
    </source>
</reference>